<feature type="compositionally biased region" description="Polar residues" evidence="1">
    <location>
        <begin position="8"/>
        <end position="21"/>
    </location>
</feature>
<organism evidence="4">
    <name type="scientific">Brugia timori</name>
    <dbReference type="NCBI Taxonomy" id="42155"/>
    <lineage>
        <taxon>Eukaryota</taxon>
        <taxon>Metazoa</taxon>
        <taxon>Ecdysozoa</taxon>
        <taxon>Nematoda</taxon>
        <taxon>Chromadorea</taxon>
        <taxon>Rhabditida</taxon>
        <taxon>Spirurina</taxon>
        <taxon>Spiruromorpha</taxon>
        <taxon>Filarioidea</taxon>
        <taxon>Onchocercidae</taxon>
        <taxon>Brugia</taxon>
    </lineage>
</organism>
<dbReference type="WBParaSite" id="BTMF_0000187101-mRNA-1">
    <property type="protein sequence ID" value="BTMF_0000187101-mRNA-1"/>
    <property type="gene ID" value="BTMF_0000187101"/>
</dbReference>
<feature type="compositionally biased region" description="Basic and acidic residues" evidence="1">
    <location>
        <begin position="51"/>
        <end position="62"/>
    </location>
</feature>
<gene>
    <name evidence="2" type="ORF">BTMF_LOCUS1202</name>
</gene>
<proteinExistence type="predicted"/>
<sequence>MAMKKQASLLSFFTRSPNPKNALQDESIGNQTTSSTPPKVSKMQKNINGDNDIRMEDVTKSA</sequence>
<evidence type="ECO:0000313" key="2">
    <source>
        <dbReference type="EMBL" id="VDO09674.1"/>
    </source>
</evidence>
<name>A0A0R3Q6C0_9BILA</name>
<evidence type="ECO:0000256" key="1">
    <source>
        <dbReference type="SAM" id="MobiDB-lite"/>
    </source>
</evidence>
<feature type="compositionally biased region" description="Polar residues" evidence="1">
    <location>
        <begin position="27"/>
        <end position="49"/>
    </location>
</feature>
<keyword evidence="3" id="KW-1185">Reference proteome</keyword>
<dbReference type="AlphaFoldDB" id="A0A0R3Q6C0"/>
<dbReference type="EMBL" id="UZAG01000832">
    <property type="protein sequence ID" value="VDO09674.1"/>
    <property type="molecule type" value="Genomic_DNA"/>
</dbReference>
<evidence type="ECO:0000313" key="4">
    <source>
        <dbReference type="WBParaSite" id="BTMF_0000187101-mRNA-1"/>
    </source>
</evidence>
<evidence type="ECO:0000313" key="3">
    <source>
        <dbReference type="Proteomes" id="UP000280834"/>
    </source>
</evidence>
<dbReference type="STRING" id="42155.A0A0R3Q6C0"/>
<dbReference type="Proteomes" id="UP000280834">
    <property type="component" value="Unassembled WGS sequence"/>
</dbReference>
<reference evidence="4" key="1">
    <citation type="submission" date="2017-02" db="UniProtKB">
        <authorList>
            <consortium name="WormBaseParasite"/>
        </authorList>
    </citation>
    <scope>IDENTIFICATION</scope>
</reference>
<protein>
    <submittedName>
        <fullName evidence="4">DNA-binding protein</fullName>
    </submittedName>
</protein>
<reference evidence="2 3" key="2">
    <citation type="submission" date="2018-11" db="EMBL/GenBank/DDBJ databases">
        <authorList>
            <consortium name="Pathogen Informatics"/>
        </authorList>
    </citation>
    <scope>NUCLEOTIDE SEQUENCE [LARGE SCALE GENOMIC DNA]</scope>
</reference>
<feature type="region of interest" description="Disordered" evidence="1">
    <location>
        <begin position="1"/>
        <end position="62"/>
    </location>
</feature>
<accession>A0A0R3Q6C0</accession>